<dbReference type="InterPro" id="IPR047130">
    <property type="entry name" value="7TM_GPCR_Srsx_nematod"/>
</dbReference>
<protein>
    <submittedName>
        <fullName evidence="5">G protein-coupled receptor</fullName>
    </submittedName>
</protein>
<evidence type="ECO:0000313" key="5">
    <source>
        <dbReference type="EnsemblMetazoa" id="PPA28486.1"/>
    </source>
</evidence>
<dbReference type="SMART" id="SM01381">
    <property type="entry name" value="7TM_GPCR_Srsx"/>
    <property type="match status" value="2"/>
</dbReference>
<dbReference type="CDD" id="cd00637">
    <property type="entry name" value="7tm_classA_rhodopsin-like"/>
    <property type="match status" value="2"/>
</dbReference>
<keyword evidence="2" id="KW-0812">Transmembrane</keyword>
<dbReference type="GO" id="GO:0016020">
    <property type="term" value="C:membrane"/>
    <property type="evidence" value="ECO:0007669"/>
    <property type="project" value="UniProtKB-SubCell"/>
</dbReference>
<dbReference type="GO" id="GO:0004930">
    <property type="term" value="F:G protein-coupled receptor activity"/>
    <property type="evidence" value="ECO:0007669"/>
    <property type="project" value="InterPro"/>
</dbReference>
<organism evidence="5 6">
    <name type="scientific">Pristionchus pacificus</name>
    <name type="common">Parasitic nematode worm</name>
    <dbReference type="NCBI Taxonomy" id="54126"/>
    <lineage>
        <taxon>Eukaryota</taxon>
        <taxon>Metazoa</taxon>
        <taxon>Ecdysozoa</taxon>
        <taxon>Nematoda</taxon>
        <taxon>Chromadorea</taxon>
        <taxon>Rhabditida</taxon>
        <taxon>Rhabditina</taxon>
        <taxon>Diplogasteromorpha</taxon>
        <taxon>Diplogasteroidea</taxon>
        <taxon>Neodiplogasteridae</taxon>
        <taxon>Pristionchus</taxon>
    </lineage>
</organism>
<dbReference type="InterPro" id="IPR000276">
    <property type="entry name" value="GPCR_Rhodpsn"/>
</dbReference>
<accession>A0A8R1UHF1</accession>
<comment type="subcellular location">
    <subcellularLocation>
        <location evidence="1">Membrane</location>
    </subcellularLocation>
</comment>
<dbReference type="InterPro" id="IPR019424">
    <property type="entry name" value="7TM_GPCR_Srsx"/>
</dbReference>
<evidence type="ECO:0000313" key="6">
    <source>
        <dbReference type="Proteomes" id="UP000005239"/>
    </source>
</evidence>
<dbReference type="Pfam" id="PF10320">
    <property type="entry name" value="7TM_GPCR_Srsx"/>
    <property type="match status" value="2"/>
</dbReference>
<dbReference type="Gene3D" id="1.20.1070.10">
    <property type="entry name" value="Rhodopsin 7-helix transmembrane proteins"/>
    <property type="match status" value="2"/>
</dbReference>
<keyword evidence="6" id="KW-1185">Reference proteome</keyword>
<dbReference type="EnsemblMetazoa" id="PPA28486.1">
    <property type="protein sequence ID" value="PPA28486.1"/>
    <property type="gene ID" value="WBGene00118040"/>
</dbReference>
<dbReference type="PANTHER" id="PTHR23360:SF5">
    <property type="entry name" value="G-PROTEIN COUPLED RECEPTORS FAMILY 1 PROFILE DOMAIN-CONTAINING PROTEIN"/>
    <property type="match status" value="1"/>
</dbReference>
<accession>A0A2A6CLL7</accession>
<reference evidence="6" key="1">
    <citation type="journal article" date="2008" name="Nat. Genet.">
        <title>The Pristionchus pacificus genome provides a unique perspective on nematode lifestyle and parasitism.</title>
        <authorList>
            <person name="Dieterich C."/>
            <person name="Clifton S.W."/>
            <person name="Schuster L.N."/>
            <person name="Chinwalla A."/>
            <person name="Delehaunty K."/>
            <person name="Dinkelacker I."/>
            <person name="Fulton L."/>
            <person name="Fulton R."/>
            <person name="Godfrey J."/>
            <person name="Minx P."/>
            <person name="Mitreva M."/>
            <person name="Roeseler W."/>
            <person name="Tian H."/>
            <person name="Witte H."/>
            <person name="Yang S.P."/>
            <person name="Wilson R.K."/>
            <person name="Sommer R.J."/>
        </authorList>
    </citation>
    <scope>NUCLEOTIDE SEQUENCE [LARGE SCALE GENOMIC DNA]</scope>
    <source>
        <strain evidence="6">PS312</strain>
    </source>
</reference>
<sequence length="1260" mass="141130">MQQLTPLQFLISRASYILLALVAAFGAVSNFSLFVVTVRTKSLRSTCHILIGFCAVLDGIHQIGPFFLSPMLFADQPIENAKCSLLMGPIEIGLLGGTTCVMCIGLERMTAIIFVSFYKKISRIRHLFLHLLLIVCFAGYACYLMIAYFNPGIQMCSIIAPFHSEAADLFVSKLILVNTATIVIYTITAIAIAKKSDVSPYLRRAFNCLFVVMLFDVGRWAMSIGSLTISLSLEVTEETHAILAFAAGIFVHVGIASKALIYYSISDEYRKAFRNVFGNRLPNVKFTGFRVHFSPTLSFSYHISKVVLKARTKMNLMFKSFHSKCPIIYSKAFTTFILPSIEYCSIIWNPTSSVKLTKELERVQRDFTRRLYSRCGLPPVSYSERLRDLKFTTLEQRRFVTDIVFLHSIIHKRYLLDVSSLLITAPLNRTLRNGQPLRIALPFLPHNSQSTLASRAISTWNSLESSSVALPHDPFRKFISSSLMISPMQQLTPLQFLISRASYILLALVAAFGAVSNFSLFVVTVRTKSLRSTCHILIGFCALLDGIHQIGPFFLSPMLFADQPIENAKCSLLMGPIEIGLLGGTTCVMCIGLERMTAIIFVSFYKKISRIRHLFLHLLLIVCFAGYACYLMIAYFNPGIQMCSIIAPFHSEAADLFVSKLILVNTATIVIYTITAIAIAKKSDVSPYLRRAFNCLFVVMLFDVGRWAMSIGSLTISLSLEVTEETHAILAFAAGIFVHVGIASKALIYYSISDEYRKAFRNVFGNRLPNVKFTGFKKVIVKDLGVHFSPTLSFSYHISKVVLKARTKMNLMFKSFHSKCPIIYSKAFTTFILPSIEYCSIIWNPTSSVKLTKELERVQRDFTRRLYSRCGLPPVSYSERLRDLKFTTLEQRRFVTDIVFLHSIIHKRYLLDVSSLLITAPLNRTLRNGQPLRIALPFLPHNSQSTLASRAISTWNSLESSSVALPHDPFRNPGQLQHYWCHRCPWASMQFYLPANDDSYQVPAISLSYADRAMRSVRWPSSDPFEIGPVMLSPLLILDKPISNPACNAIMVLPEVGLLCGTACVRCIGVERLTANCLPGILQAHFAHGTSSARVNIRVLYTSLFPLHFTFNLVFKYAENIRYEAAQLFVSTLGLVNLSTVAVYSITTIVIRRRSGDKSSQFLRPIFVPSNRAGTAYANSVSPSLRRALHCIFLVMIFDVGGWALSVGALTFSLSLDVTAYRHAFRSVFGNKLPNVRQTVNSAPSETTITTFYGMSVIIV</sequence>
<gene>
    <name evidence="5" type="primary">WBGene00118040</name>
</gene>
<dbReference type="AlphaFoldDB" id="A0A2A6CLL7"/>
<dbReference type="PRINTS" id="PR01345">
    <property type="entry name" value="CERVTRCPTASE"/>
</dbReference>
<evidence type="ECO:0000256" key="2">
    <source>
        <dbReference type="ARBA" id="ARBA00022692"/>
    </source>
</evidence>
<keyword evidence="4" id="KW-0472">Membrane</keyword>
<dbReference type="Proteomes" id="UP000005239">
    <property type="component" value="Unassembled WGS sequence"/>
</dbReference>
<reference evidence="5" key="2">
    <citation type="submission" date="2022-06" db="UniProtKB">
        <authorList>
            <consortium name="EnsemblMetazoa"/>
        </authorList>
    </citation>
    <scope>IDENTIFICATION</scope>
    <source>
        <strain evidence="5">PS312</strain>
    </source>
</reference>
<dbReference type="SUPFAM" id="SSF81321">
    <property type="entry name" value="Family A G protein-coupled receptor-like"/>
    <property type="match status" value="2"/>
</dbReference>
<dbReference type="PANTHER" id="PTHR23360">
    <property type="entry name" value="G-PROTEIN COUPLED RECEPTORS FAMILY 1 PROFILE DOMAIN-CONTAINING PROTEIN-RELATED"/>
    <property type="match status" value="1"/>
</dbReference>
<dbReference type="OrthoDB" id="5873437at2759"/>
<proteinExistence type="predicted"/>
<evidence type="ECO:0000256" key="3">
    <source>
        <dbReference type="ARBA" id="ARBA00022989"/>
    </source>
</evidence>
<name>A0A2A6CLL7_PRIPA</name>
<keyword evidence="3" id="KW-1133">Transmembrane helix</keyword>
<evidence type="ECO:0000256" key="1">
    <source>
        <dbReference type="ARBA" id="ARBA00004370"/>
    </source>
</evidence>
<evidence type="ECO:0000256" key="4">
    <source>
        <dbReference type="ARBA" id="ARBA00023136"/>
    </source>
</evidence>